<gene>
    <name evidence="2" type="ORF">V2J94_41315</name>
</gene>
<reference evidence="2 3" key="1">
    <citation type="submission" date="2023-11" db="EMBL/GenBank/DDBJ databases">
        <title>30 novel species of actinomycetes from the DSMZ collection.</title>
        <authorList>
            <person name="Nouioui I."/>
        </authorList>
    </citation>
    <scope>NUCLEOTIDE SEQUENCE [LARGE SCALE GENOMIC DNA]</scope>
    <source>
        <strain evidence="2 3">DSM 41524</strain>
    </source>
</reference>
<evidence type="ECO:0000256" key="1">
    <source>
        <dbReference type="SAM" id="Phobius"/>
    </source>
</evidence>
<organism evidence="2 3">
    <name type="scientific">Streptomyces asiaticus subsp. ignotus</name>
    <dbReference type="NCBI Taxonomy" id="3098222"/>
    <lineage>
        <taxon>Bacteria</taxon>
        <taxon>Bacillati</taxon>
        <taxon>Actinomycetota</taxon>
        <taxon>Actinomycetes</taxon>
        <taxon>Kitasatosporales</taxon>
        <taxon>Streptomycetaceae</taxon>
        <taxon>Streptomyces</taxon>
        <taxon>Streptomyces violaceusniger group</taxon>
    </lineage>
</organism>
<comment type="caution">
    <text evidence="2">The sequence shown here is derived from an EMBL/GenBank/DDBJ whole genome shotgun (WGS) entry which is preliminary data.</text>
</comment>
<evidence type="ECO:0000313" key="3">
    <source>
        <dbReference type="Proteomes" id="UP001354709"/>
    </source>
</evidence>
<keyword evidence="3" id="KW-1185">Reference proteome</keyword>
<keyword evidence="1" id="KW-0472">Membrane</keyword>
<keyword evidence="1" id="KW-0812">Transmembrane</keyword>
<name>A0ABU7QAB4_9ACTN</name>
<proteinExistence type="predicted"/>
<evidence type="ECO:0000313" key="2">
    <source>
        <dbReference type="EMBL" id="MEE4598210.1"/>
    </source>
</evidence>
<dbReference type="RefSeq" id="WP_330815392.1">
    <property type="nucleotide sequence ID" value="NZ_JAZBJO010000045.1"/>
</dbReference>
<keyword evidence="1" id="KW-1133">Transmembrane helix</keyword>
<dbReference type="EMBL" id="JAZBJO010000045">
    <property type="protein sequence ID" value="MEE4598210.1"/>
    <property type="molecule type" value="Genomic_DNA"/>
</dbReference>
<evidence type="ECO:0008006" key="4">
    <source>
        <dbReference type="Google" id="ProtNLM"/>
    </source>
</evidence>
<dbReference type="Proteomes" id="UP001354709">
    <property type="component" value="Unassembled WGS sequence"/>
</dbReference>
<feature type="transmembrane region" description="Helical" evidence="1">
    <location>
        <begin position="12"/>
        <end position="32"/>
    </location>
</feature>
<sequence length="123" mass="12475">MTPMRILGREPALWLNSLSALLGLLVTFQIGGLTSEQAGWIVASVSAILGAIAAALTRPIAVQAFTTAVATIASAVAAWGYEAAPTHVAAINAAVLSVLMFLTRGQVTPAPIATPAAPRAVSQ</sequence>
<protein>
    <recommendedName>
        <fullName evidence="4">Integral membrane protein</fullName>
    </recommendedName>
</protein>
<accession>A0ABU7QAB4</accession>
<feature type="transmembrane region" description="Helical" evidence="1">
    <location>
        <begin position="38"/>
        <end position="57"/>
    </location>
</feature>